<dbReference type="InterPro" id="IPR047581">
    <property type="entry name" value="EcSI_cupin"/>
</dbReference>
<keyword evidence="10" id="KW-1185">Reference proteome</keyword>
<keyword evidence="2" id="KW-0479">Metal-binding</keyword>
<sequence>MKRSEINTVIQYTMKAVETFKIPLPPFAYYTPADWKSLQEDQRELVDNMLGWDVTDFGKNNFLHTGLTIFTFRNGNFNQADRYPKPYCEKLLFVRDGQFLPYHFHWKKTEDIINRGGGTLRVTLYNSGENGGFANSDVKVAIDGKVSIIKAGQDVFLRPGQSITLTPGQYHQWQGVPGTGDIALFEVSTTNDDRTDNRFYEAKSRLPDIEEDEAPCYLIFNDYGEYVSFKPV</sequence>
<proteinExistence type="inferred from homology"/>
<comment type="cofactor">
    <cofactor evidence="1">
        <name>Mn(2+)</name>
        <dbReference type="ChEBI" id="CHEBI:29035"/>
    </cofactor>
</comment>
<organism evidence="9 10">
    <name type="scientific">Propionispora vibrioides</name>
    <dbReference type="NCBI Taxonomy" id="112903"/>
    <lineage>
        <taxon>Bacteria</taxon>
        <taxon>Bacillati</taxon>
        <taxon>Bacillota</taxon>
        <taxon>Negativicutes</taxon>
        <taxon>Selenomonadales</taxon>
        <taxon>Sporomusaceae</taxon>
        <taxon>Propionispora</taxon>
    </lineage>
</organism>
<evidence type="ECO:0000256" key="4">
    <source>
        <dbReference type="ARBA" id="ARBA00023235"/>
    </source>
</evidence>
<dbReference type="OrthoDB" id="27002at2"/>
<dbReference type="Gene3D" id="2.60.120.10">
    <property type="entry name" value="Jelly Rolls"/>
    <property type="match status" value="1"/>
</dbReference>
<dbReference type="AlphaFoldDB" id="A0A1H8UTA2"/>
<dbReference type="EC" id="5.3.1.15" evidence="8"/>
<evidence type="ECO:0000256" key="1">
    <source>
        <dbReference type="ARBA" id="ARBA00001936"/>
    </source>
</evidence>
<evidence type="ECO:0000256" key="2">
    <source>
        <dbReference type="ARBA" id="ARBA00022723"/>
    </source>
</evidence>
<accession>A0A1H8UTA2</accession>
<gene>
    <name evidence="9" type="ORF">SAMN04490178_10992</name>
</gene>
<dbReference type="STRING" id="112903.SAMN04490178_10992"/>
<dbReference type="RefSeq" id="WP_091746234.1">
    <property type="nucleotide sequence ID" value="NZ_FODY01000009.1"/>
</dbReference>
<keyword evidence="3" id="KW-0464">Manganese</keyword>
<dbReference type="GO" id="GO:0047828">
    <property type="term" value="F:D-lyxose ketol-isomerase activity"/>
    <property type="evidence" value="ECO:0007669"/>
    <property type="project" value="UniProtKB-EC"/>
</dbReference>
<evidence type="ECO:0000256" key="7">
    <source>
        <dbReference type="ARBA" id="ARBA00044951"/>
    </source>
</evidence>
<name>A0A1H8UTA2_9FIRM</name>
<keyword evidence="4" id="KW-0413">Isomerase</keyword>
<reference evidence="9 10" key="1">
    <citation type="submission" date="2016-10" db="EMBL/GenBank/DDBJ databases">
        <authorList>
            <person name="de Groot N.N."/>
        </authorList>
    </citation>
    <scope>NUCLEOTIDE SEQUENCE [LARGE SCALE GENOMIC DNA]</scope>
    <source>
        <strain evidence="9 10">DSM 13305</strain>
    </source>
</reference>
<dbReference type="EMBL" id="FODY01000009">
    <property type="protein sequence ID" value="SEP05808.1"/>
    <property type="molecule type" value="Genomic_DNA"/>
</dbReference>
<dbReference type="Pfam" id="PF07385">
    <property type="entry name" value="Lyx_isomer"/>
    <property type="match status" value="1"/>
</dbReference>
<evidence type="ECO:0000313" key="10">
    <source>
        <dbReference type="Proteomes" id="UP000198847"/>
    </source>
</evidence>
<dbReference type="Proteomes" id="UP000198847">
    <property type="component" value="Unassembled WGS sequence"/>
</dbReference>
<comment type="similarity">
    <text evidence="7">Belongs to the D-lyxose ketol-isomerase family.</text>
</comment>
<evidence type="ECO:0000256" key="8">
    <source>
        <dbReference type="ARBA" id="ARBA00044972"/>
    </source>
</evidence>
<comment type="catalytic activity">
    <reaction evidence="6">
        <text>D-lyxose = D-xylulose</text>
        <dbReference type="Rhea" id="RHEA:14201"/>
        <dbReference type="ChEBI" id="CHEBI:16789"/>
        <dbReference type="ChEBI" id="CHEBI:17140"/>
        <dbReference type="EC" id="5.3.1.15"/>
    </reaction>
</comment>
<evidence type="ECO:0000256" key="3">
    <source>
        <dbReference type="ARBA" id="ARBA00023211"/>
    </source>
</evidence>
<keyword evidence="5" id="KW-0119">Carbohydrate metabolism</keyword>
<dbReference type="InterPro" id="IPR014710">
    <property type="entry name" value="RmlC-like_jellyroll"/>
</dbReference>
<dbReference type="InterPro" id="IPR011051">
    <property type="entry name" value="RmlC_Cupin_sf"/>
</dbReference>
<protein>
    <recommendedName>
        <fullName evidence="8">D-lyxose ketol-isomerase</fullName>
        <ecNumber evidence="8">5.3.1.15</ecNumber>
    </recommendedName>
</protein>
<dbReference type="InterPro" id="IPR010864">
    <property type="entry name" value="D-lyxose_isomer"/>
</dbReference>
<evidence type="ECO:0000256" key="6">
    <source>
        <dbReference type="ARBA" id="ARBA00044907"/>
    </source>
</evidence>
<evidence type="ECO:0000313" key="9">
    <source>
        <dbReference type="EMBL" id="SEP05808.1"/>
    </source>
</evidence>
<dbReference type="CDD" id="cd20309">
    <property type="entry name" value="cupin_EcSI"/>
    <property type="match status" value="1"/>
</dbReference>
<evidence type="ECO:0000256" key="5">
    <source>
        <dbReference type="ARBA" id="ARBA00023277"/>
    </source>
</evidence>
<dbReference type="SUPFAM" id="SSF51182">
    <property type="entry name" value="RmlC-like cupins"/>
    <property type="match status" value="1"/>
</dbReference>
<dbReference type="GO" id="GO:0046872">
    <property type="term" value="F:metal ion binding"/>
    <property type="evidence" value="ECO:0007669"/>
    <property type="project" value="UniProtKB-KW"/>
</dbReference>